<protein>
    <recommendedName>
        <fullName evidence="1">HTH hxlR-type domain-containing protein</fullName>
    </recommendedName>
</protein>
<organism evidence="2 3">
    <name type="scientific">Candidatus Parvarchaeum acidophilus ARMAN-5</name>
    <dbReference type="NCBI Taxonomy" id="662762"/>
    <lineage>
        <taxon>Archaea</taxon>
        <taxon>Candidatus Parvarchaeota</taxon>
        <taxon>Candidatus Parvarchaeum</taxon>
    </lineage>
</organism>
<proteinExistence type="predicted"/>
<evidence type="ECO:0000313" key="3">
    <source>
        <dbReference type="Proteomes" id="UP000009376"/>
    </source>
</evidence>
<dbReference type="Proteomes" id="UP000009376">
    <property type="component" value="Unassembled WGS sequence"/>
</dbReference>
<sequence>MACSTIELLNILGKKWDATILEEIKQGNDINFDKLLSLNAKIYPKTLNKALKDLVGIGLITKEIYYQNRMKRSRYLVTLKGKELLISFEYFKQANCLNNGNPVKNCGECELGPNQVSDTNQKVSEPI</sequence>
<dbReference type="InterPro" id="IPR036390">
    <property type="entry name" value="WH_DNA-bd_sf"/>
</dbReference>
<feature type="domain" description="HTH hxlR-type" evidence="1">
    <location>
        <begin position="3"/>
        <end position="103"/>
    </location>
</feature>
<evidence type="ECO:0000259" key="1">
    <source>
        <dbReference type="PROSITE" id="PS51118"/>
    </source>
</evidence>
<dbReference type="Gene3D" id="1.10.10.10">
    <property type="entry name" value="Winged helix-like DNA-binding domain superfamily/Winged helix DNA-binding domain"/>
    <property type="match status" value="1"/>
</dbReference>
<dbReference type="PROSITE" id="PS51118">
    <property type="entry name" value="HTH_HXLR"/>
    <property type="match status" value="1"/>
</dbReference>
<accession>D6GUP0</accession>
<dbReference type="Pfam" id="PF01638">
    <property type="entry name" value="HxlR"/>
    <property type="match status" value="1"/>
</dbReference>
<gene>
    <name evidence="2" type="ORF">BJBARM5_0185</name>
</gene>
<dbReference type="SUPFAM" id="SSF46785">
    <property type="entry name" value="Winged helix' DNA-binding domain"/>
    <property type="match status" value="1"/>
</dbReference>
<dbReference type="EMBL" id="GG745547">
    <property type="protein sequence ID" value="EFD93030.1"/>
    <property type="molecule type" value="Genomic_DNA"/>
</dbReference>
<dbReference type="AlphaFoldDB" id="D6GUP0"/>
<evidence type="ECO:0000313" key="2">
    <source>
        <dbReference type="EMBL" id="EFD93030.1"/>
    </source>
</evidence>
<reference evidence="2 3" key="1">
    <citation type="journal article" date="2010" name="Proc. Natl. Acad. Sci. U.S.A.">
        <title>Enigmatic, ultrasmall, uncultivated Archaea.</title>
        <authorList>
            <person name="Baker B.J."/>
            <person name="Comolli L.R."/>
            <person name="Dick G.J."/>
            <person name="Hauser L.J."/>
            <person name="Hyatt D."/>
            <person name="Dill B.D."/>
            <person name="Land M.L."/>
            <person name="Verberkmoes N.C."/>
            <person name="Hettich R.L."/>
            <person name="Banfield J.F."/>
        </authorList>
    </citation>
    <scope>NUCLEOTIDE SEQUENCE [LARGE SCALE GENOMIC DNA]</scope>
</reference>
<name>D6GUP0_PARA5</name>
<dbReference type="InterPro" id="IPR002577">
    <property type="entry name" value="HTH_HxlR"/>
</dbReference>
<dbReference type="InterPro" id="IPR036388">
    <property type="entry name" value="WH-like_DNA-bd_sf"/>
</dbReference>